<dbReference type="PANTHER" id="PTHR23253:SF9">
    <property type="entry name" value="EUKARYOTIC TRANSLATION INITIATION FACTOR 4 GAMMA 2"/>
    <property type="match status" value="1"/>
</dbReference>
<proteinExistence type="inferred from homology"/>
<dbReference type="InterPro" id="IPR022745">
    <property type="entry name" value="eIF4G1_eIF4E-bd"/>
</dbReference>
<dbReference type="GO" id="GO:0003729">
    <property type="term" value="F:mRNA binding"/>
    <property type="evidence" value="ECO:0007669"/>
    <property type="project" value="TreeGrafter"/>
</dbReference>
<dbReference type="InterPro" id="IPR003890">
    <property type="entry name" value="MIF4G-like_typ-3"/>
</dbReference>
<dbReference type="SMART" id="SM00543">
    <property type="entry name" value="MIF4G"/>
    <property type="match status" value="1"/>
</dbReference>
<gene>
    <name evidence="6" type="ORF">FISHEDRAFT_61429</name>
</gene>
<dbReference type="InterPro" id="IPR036211">
    <property type="entry name" value="eIF4G_eIF4E-bd_sf"/>
</dbReference>
<feature type="region of interest" description="Disordered" evidence="4">
    <location>
        <begin position="1"/>
        <end position="26"/>
    </location>
</feature>
<accession>A0A0D7A2Y6</accession>
<feature type="region of interest" description="Disordered" evidence="4">
    <location>
        <begin position="522"/>
        <end position="603"/>
    </location>
</feature>
<feature type="compositionally biased region" description="Polar residues" evidence="4">
    <location>
        <begin position="71"/>
        <end position="84"/>
    </location>
</feature>
<dbReference type="PROSITE" id="PS51366">
    <property type="entry name" value="MI"/>
    <property type="match status" value="1"/>
</dbReference>
<dbReference type="AlphaFoldDB" id="A0A0D7A2Y6"/>
<dbReference type="Gene3D" id="1.20.970.30">
    <property type="entry name" value="eIF4G, eIF4E-binding domain"/>
    <property type="match status" value="1"/>
</dbReference>
<evidence type="ECO:0000256" key="2">
    <source>
        <dbReference type="ARBA" id="ARBA00022540"/>
    </source>
</evidence>
<evidence type="ECO:0000259" key="5">
    <source>
        <dbReference type="PROSITE" id="PS51366"/>
    </source>
</evidence>
<feature type="compositionally biased region" description="Basic and acidic residues" evidence="4">
    <location>
        <begin position="105"/>
        <end position="127"/>
    </location>
</feature>
<protein>
    <submittedName>
        <fullName evidence="6">ARM repeat-containing protein</fullName>
    </submittedName>
</protein>
<feature type="domain" description="MI" evidence="5">
    <location>
        <begin position="613"/>
        <end position="736"/>
    </location>
</feature>
<comment type="similarity">
    <text evidence="1">Belongs to the eukaryotic initiation factor 4G family.</text>
</comment>
<feature type="region of interest" description="Disordered" evidence="4">
    <location>
        <begin position="65"/>
        <end position="132"/>
    </location>
</feature>
<keyword evidence="3" id="KW-0648">Protein biosynthesis</keyword>
<name>A0A0D7A2Y6_9AGAR</name>
<dbReference type="Proteomes" id="UP000054144">
    <property type="component" value="Unassembled WGS sequence"/>
</dbReference>
<evidence type="ECO:0000256" key="3">
    <source>
        <dbReference type="ARBA" id="ARBA00022917"/>
    </source>
</evidence>
<feature type="compositionally biased region" description="Acidic residues" evidence="4">
    <location>
        <begin position="589"/>
        <end position="599"/>
    </location>
</feature>
<dbReference type="InterPro" id="IPR003891">
    <property type="entry name" value="Initiation_fac_eIF4g_MI"/>
</dbReference>
<reference evidence="6 7" key="1">
    <citation type="journal article" date="2015" name="Fungal Genet. Biol.">
        <title>Evolution of novel wood decay mechanisms in Agaricales revealed by the genome sequences of Fistulina hepatica and Cylindrobasidium torrendii.</title>
        <authorList>
            <person name="Floudas D."/>
            <person name="Held B.W."/>
            <person name="Riley R."/>
            <person name="Nagy L.G."/>
            <person name="Koehler G."/>
            <person name="Ransdell A.S."/>
            <person name="Younus H."/>
            <person name="Chow J."/>
            <person name="Chiniquy J."/>
            <person name="Lipzen A."/>
            <person name="Tritt A."/>
            <person name="Sun H."/>
            <person name="Haridas S."/>
            <person name="LaButti K."/>
            <person name="Ohm R.A."/>
            <person name="Kues U."/>
            <person name="Blanchette R.A."/>
            <person name="Grigoriev I.V."/>
            <person name="Minto R.E."/>
            <person name="Hibbett D.S."/>
        </authorList>
    </citation>
    <scope>NUCLEOTIDE SEQUENCE [LARGE SCALE GENOMIC DNA]</scope>
    <source>
        <strain evidence="6 7">ATCC 64428</strain>
    </source>
</reference>
<organism evidence="6 7">
    <name type="scientific">Fistulina hepatica ATCC 64428</name>
    <dbReference type="NCBI Taxonomy" id="1128425"/>
    <lineage>
        <taxon>Eukaryota</taxon>
        <taxon>Fungi</taxon>
        <taxon>Dikarya</taxon>
        <taxon>Basidiomycota</taxon>
        <taxon>Agaricomycotina</taxon>
        <taxon>Agaricomycetes</taxon>
        <taxon>Agaricomycetidae</taxon>
        <taxon>Agaricales</taxon>
        <taxon>Fistulinaceae</taxon>
        <taxon>Fistulina</taxon>
    </lineage>
</organism>
<evidence type="ECO:0000256" key="4">
    <source>
        <dbReference type="SAM" id="MobiDB-lite"/>
    </source>
</evidence>
<sequence>MVHRTAGPGFTPGGGGAPSFGTSASSTRLNQNRLNQNASTFVPCRPGKISISIKRSDGEEINISDIAKHSTPPSLNASLPTDSPASRPASLKSTPNITGASARKVRMESEEDKCNRLEKEEAEKQAAKESLMARSPMDLQVSRRTAKGHVEAPLQSALATARAIEDLTAVAYPEGIKSPDAKLNVNATHGKFRYDREFLIQFMEICKDRPENMLELHSIGLDPNDQPFQNFSTTRGGSGRRAPTHLGRQASAGFPGSLGGAAGFRADSLRGVTRTFSTSSPELIDRKIKGLLNKLTMEKFDSISDQIIAWVNKSEAEKDGRTLIQVIRLVFEKATDEATWSEMYARLCRKMMERISANVQDVGIKNTEGKPIAGGQLFRKYLLGRCQEDFERGWMNKEITAAAAAAAAASKAAESGRRNVKMLTERIMHECVKKLLGNVDNPEGNEIESLSELLSTVGRLLDVPKAKSHVDIYFTRMTEVTKSPNVSSCMQLMLQNVIELRQRNWIARNQVASPTTLAHIHEQAAKESAIQQQKESLQRQANFSMSRTGSRRGGEAGPDGWTAISRVPAKAGESFAGTSSNKADSDAPSSDDEAEEGEIKEDHSKVAFMTETDAKKRVEEDLKEFLAIRKLDEAEEYFSVLPPKFRHILVDKLVSHAIQSREAAADARLVADLFARPQEKGLVKSKDLEEGFKPIAELLEDITIDAPKAYDLMAIMMNGAAFYEDQNQRIASMCPDGKDKLLGLLSS</sequence>
<dbReference type="GO" id="GO:0003743">
    <property type="term" value="F:translation initiation factor activity"/>
    <property type="evidence" value="ECO:0007669"/>
    <property type="project" value="UniProtKB-KW"/>
</dbReference>
<evidence type="ECO:0000313" key="7">
    <source>
        <dbReference type="Proteomes" id="UP000054144"/>
    </source>
</evidence>
<keyword evidence="2" id="KW-0396">Initiation factor</keyword>
<feature type="compositionally biased region" description="Polar residues" evidence="4">
    <location>
        <begin position="529"/>
        <end position="548"/>
    </location>
</feature>
<dbReference type="Gene3D" id="1.25.40.180">
    <property type="match status" value="2"/>
</dbReference>
<dbReference type="EMBL" id="KN882062">
    <property type="protein sequence ID" value="KIY45095.1"/>
    <property type="molecule type" value="Genomic_DNA"/>
</dbReference>
<dbReference type="GO" id="GO:0016281">
    <property type="term" value="C:eukaryotic translation initiation factor 4F complex"/>
    <property type="evidence" value="ECO:0007669"/>
    <property type="project" value="TreeGrafter"/>
</dbReference>
<evidence type="ECO:0000313" key="6">
    <source>
        <dbReference type="EMBL" id="KIY45095.1"/>
    </source>
</evidence>
<dbReference type="OrthoDB" id="514777at2759"/>
<evidence type="ECO:0000256" key="1">
    <source>
        <dbReference type="ARBA" id="ARBA00005775"/>
    </source>
</evidence>
<keyword evidence="7" id="KW-1185">Reference proteome</keyword>
<dbReference type="SUPFAM" id="SSF101489">
    <property type="entry name" value="Eukaryotic initiation factor 4f subunit eIF4g, eIF4e-binding domain"/>
    <property type="match status" value="1"/>
</dbReference>
<dbReference type="SUPFAM" id="SSF48371">
    <property type="entry name" value="ARM repeat"/>
    <property type="match status" value="2"/>
</dbReference>
<dbReference type="Pfam" id="PF12152">
    <property type="entry name" value="eIF_4G1"/>
    <property type="match status" value="1"/>
</dbReference>
<dbReference type="Pfam" id="PF02854">
    <property type="entry name" value="MIF4G"/>
    <property type="match status" value="1"/>
</dbReference>
<dbReference type="Pfam" id="PF02847">
    <property type="entry name" value="MA3"/>
    <property type="match status" value="1"/>
</dbReference>
<dbReference type="InterPro" id="IPR016024">
    <property type="entry name" value="ARM-type_fold"/>
</dbReference>
<dbReference type="PANTHER" id="PTHR23253">
    <property type="entry name" value="EUKARYOTIC TRANSLATION INITIATION FACTOR 4 GAMMA"/>
    <property type="match status" value="1"/>
</dbReference>